<evidence type="ECO:0000256" key="1">
    <source>
        <dbReference type="ARBA" id="ARBA00005272"/>
    </source>
</evidence>
<evidence type="ECO:0000259" key="10">
    <source>
        <dbReference type="Pfam" id="PF07992"/>
    </source>
</evidence>
<comment type="caution">
    <text evidence="12">The sequence shown here is derived from an EMBL/GenBank/DDBJ whole genome shotgun (WGS) entry which is preliminary data.</text>
</comment>
<evidence type="ECO:0000256" key="8">
    <source>
        <dbReference type="ARBA" id="ARBA00047599"/>
    </source>
</evidence>
<keyword evidence="13" id="KW-1185">Reference proteome</keyword>
<dbReference type="SUPFAM" id="SSF51905">
    <property type="entry name" value="FAD/NAD(P)-binding domain"/>
    <property type="match status" value="2"/>
</dbReference>
<feature type="domain" description="External alternative NADH-ubiquinone oxidoreductase-like C-terminal" evidence="11">
    <location>
        <begin position="354"/>
        <end position="409"/>
    </location>
</feature>
<feature type="domain" description="FAD/NAD(P)-binding" evidence="10">
    <location>
        <begin position="12"/>
        <end position="330"/>
    </location>
</feature>
<keyword evidence="4" id="KW-0274">FAD</keyword>
<gene>
    <name evidence="12" type="ORF">C8P68_104359</name>
</gene>
<dbReference type="InterPro" id="IPR023753">
    <property type="entry name" value="FAD/NAD-binding_dom"/>
</dbReference>
<evidence type="ECO:0000313" key="13">
    <source>
        <dbReference type="Proteomes" id="UP000244168"/>
    </source>
</evidence>
<dbReference type="Proteomes" id="UP000244168">
    <property type="component" value="Unassembled WGS sequence"/>
</dbReference>
<keyword evidence="9" id="KW-0472">Membrane</keyword>
<sequence>MDLSQTTPGKPRVVIIGGGFGGIQVAKSLKNAPVEVMMLDKHNYHTFQPLLYQVAMGALEGDSIAFPIRRIFGRQKNFTFHWAEVQRINPDNNTVTANIGEIKFDYLVIATGANTNYFGSKDIEFYTMPMKNLPEALNLRSLIMQNLEKAMVTTDEEERQALLTFVVVGGGPTGVELSGALAEMRMHILCKDYPGLCLDDMKVYLAEGKPELLAAMSEGASKKAKTFLGDLGVTIYNDVHVTSYNGDLLTIDNGTNIKTRNVFWAAGVRGEVPQGVDAAPLMRGNRIKTDDISRVEGYQNIFAIGDVAAMISASTPEGLPGVAPVAIQQGKHLAKNIANIVTGKPTVPFKYFDKGTMATVGRNKAVADLGKLHFQGFFAWLVWMFVHLLSLAGFSNKLIVFCSWAINYFNKDGDNRLIVRQFDTEKMMAEPVAK</sequence>
<dbReference type="EC" id="1.6.5.9" evidence="2"/>
<comment type="similarity">
    <text evidence="1">Belongs to the NADH dehydrogenase family.</text>
</comment>
<evidence type="ECO:0000256" key="5">
    <source>
        <dbReference type="ARBA" id="ARBA00022946"/>
    </source>
</evidence>
<evidence type="ECO:0000259" key="11">
    <source>
        <dbReference type="Pfam" id="PF22366"/>
    </source>
</evidence>
<keyword evidence="7" id="KW-0520">NAD</keyword>
<evidence type="ECO:0000313" key="12">
    <source>
        <dbReference type="EMBL" id="PTQ96866.1"/>
    </source>
</evidence>
<dbReference type="Pfam" id="PF22366">
    <property type="entry name" value="NDH2_C"/>
    <property type="match status" value="1"/>
</dbReference>
<evidence type="ECO:0000256" key="2">
    <source>
        <dbReference type="ARBA" id="ARBA00012637"/>
    </source>
</evidence>
<dbReference type="GO" id="GO:0050136">
    <property type="term" value="F:NADH dehydrogenase (quinone) (non-electrogenic) activity"/>
    <property type="evidence" value="ECO:0007669"/>
    <property type="project" value="UniProtKB-EC"/>
</dbReference>
<dbReference type="EMBL" id="QAOQ01000004">
    <property type="protein sequence ID" value="PTQ96866.1"/>
    <property type="molecule type" value="Genomic_DNA"/>
</dbReference>
<name>A0A2T5J9X1_9SPHI</name>
<evidence type="ECO:0000256" key="6">
    <source>
        <dbReference type="ARBA" id="ARBA00023002"/>
    </source>
</evidence>
<organism evidence="12 13">
    <name type="scientific">Mucilaginibacter yixingensis</name>
    <dbReference type="NCBI Taxonomy" id="1295612"/>
    <lineage>
        <taxon>Bacteria</taxon>
        <taxon>Pseudomonadati</taxon>
        <taxon>Bacteroidota</taxon>
        <taxon>Sphingobacteriia</taxon>
        <taxon>Sphingobacteriales</taxon>
        <taxon>Sphingobacteriaceae</taxon>
        <taxon>Mucilaginibacter</taxon>
    </lineage>
</organism>
<dbReference type="PRINTS" id="PR00411">
    <property type="entry name" value="PNDRDTASEI"/>
</dbReference>
<dbReference type="InterPro" id="IPR036188">
    <property type="entry name" value="FAD/NAD-bd_sf"/>
</dbReference>
<dbReference type="OrthoDB" id="9781621at2"/>
<keyword evidence="3" id="KW-0285">Flavoprotein</keyword>
<evidence type="ECO:0000256" key="3">
    <source>
        <dbReference type="ARBA" id="ARBA00022630"/>
    </source>
</evidence>
<protein>
    <recommendedName>
        <fullName evidence="2">NADH:ubiquinone reductase (non-electrogenic)</fullName>
        <ecNumber evidence="2">1.6.5.9</ecNumber>
    </recommendedName>
</protein>
<dbReference type="Pfam" id="PF07992">
    <property type="entry name" value="Pyr_redox_2"/>
    <property type="match status" value="1"/>
</dbReference>
<keyword evidence="9" id="KW-0812">Transmembrane</keyword>
<dbReference type="PANTHER" id="PTHR43706:SF47">
    <property type="entry name" value="EXTERNAL NADH-UBIQUINONE OXIDOREDUCTASE 1, MITOCHONDRIAL-RELATED"/>
    <property type="match status" value="1"/>
</dbReference>
<dbReference type="AlphaFoldDB" id="A0A2T5J9X1"/>
<keyword evidence="5" id="KW-0809">Transit peptide</keyword>
<comment type="catalytic activity">
    <reaction evidence="8">
        <text>a quinone + NADH + H(+) = a quinol + NAD(+)</text>
        <dbReference type="Rhea" id="RHEA:46160"/>
        <dbReference type="ChEBI" id="CHEBI:15378"/>
        <dbReference type="ChEBI" id="CHEBI:24646"/>
        <dbReference type="ChEBI" id="CHEBI:57540"/>
        <dbReference type="ChEBI" id="CHEBI:57945"/>
        <dbReference type="ChEBI" id="CHEBI:132124"/>
        <dbReference type="EC" id="1.6.5.9"/>
    </reaction>
</comment>
<evidence type="ECO:0000256" key="7">
    <source>
        <dbReference type="ARBA" id="ARBA00023027"/>
    </source>
</evidence>
<dbReference type="Gene3D" id="3.50.50.100">
    <property type="match status" value="1"/>
</dbReference>
<reference evidence="12 13" key="1">
    <citation type="submission" date="2018-04" db="EMBL/GenBank/DDBJ databases">
        <title>Genomic Encyclopedia of Archaeal and Bacterial Type Strains, Phase II (KMG-II): from individual species to whole genera.</title>
        <authorList>
            <person name="Goeker M."/>
        </authorList>
    </citation>
    <scope>NUCLEOTIDE SEQUENCE [LARGE SCALE GENOMIC DNA]</scope>
    <source>
        <strain evidence="12 13">DSM 26809</strain>
    </source>
</reference>
<evidence type="ECO:0000256" key="9">
    <source>
        <dbReference type="SAM" id="Phobius"/>
    </source>
</evidence>
<accession>A0A2T5J9X1</accession>
<proteinExistence type="inferred from homology"/>
<dbReference type="PANTHER" id="PTHR43706">
    <property type="entry name" value="NADH DEHYDROGENASE"/>
    <property type="match status" value="1"/>
</dbReference>
<dbReference type="InterPro" id="IPR054585">
    <property type="entry name" value="NDH2-like_C"/>
</dbReference>
<dbReference type="RefSeq" id="WP_107828808.1">
    <property type="nucleotide sequence ID" value="NZ_CP160205.1"/>
</dbReference>
<dbReference type="InterPro" id="IPR045024">
    <property type="entry name" value="NDH-2"/>
</dbReference>
<feature type="transmembrane region" description="Helical" evidence="9">
    <location>
        <begin position="377"/>
        <end position="406"/>
    </location>
</feature>
<keyword evidence="6" id="KW-0560">Oxidoreductase</keyword>
<dbReference type="PRINTS" id="PR00368">
    <property type="entry name" value="FADPNR"/>
</dbReference>
<keyword evidence="9" id="KW-1133">Transmembrane helix</keyword>
<evidence type="ECO:0000256" key="4">
    <source>
        <dbReference type="ARBA" id="ARBA00022827"/>
    </source>
</evidence>